<gene>
    <name evidence="3" type="ORF">M408DRAFT_328236</name>
    <name evidence="2" type="ORF">M408DRAFT_332601</name>
</gene>
<dbReference type="EMBL" id="KN824284">
    <property type="protein sequence ID" value="KIM30722.1"/>
    <property type="molecule type" value="Genomic_DNA"/>
</dbReference>
<evidence type="ECO:0000313" key="4">
    <source>
        <dbReference type="Proteomes" id="UP000054097"/>
    </source>
</evidence>
<reference evidence="2" key="3">
    <citation type="submission" date="2015-02" db="EMBL/GenBank/DDBJ databases">
        <title>Evolutionary Origins and Diversification of the Mycorrhizal Mutualists.</title>
        <authorList>
            <consortium name="DOE Joint Genome Institute"/>
            <consortium name="Mycorrhizal Genomics Consortium"/>
            <person name="Kohler A."/>
            <person name="Kuo A."/>
            <person name="Nagy L.G."/>
            <person name="Floudas D."/>
            <person name="Copeland A."/>
            <person name="Barry K.W."/>
            <person name="Cichocki N."/>
            <person name="Veneault-Fourrey C."/>
            <person name="LaButti K."/>
            <person name="Lindquist E.A."/>
            <person name="Lipzen A."/>
            <person name="Lundell T."/>
            <person name="Morin E."/>
            <person name="Murat C."/>
            <person name="Riley R."/>
            <person name="Ohm R."/>
            <person name="Sun H."/>
            <person name="Tunlid A."/>
            <person name="Henrissat B."/>
            <person name="Grigoriev I.V."/>
            <person name="Hibbett D.S."/>
            <person name="Martin F."/>
        </authorList>
    </citation>
    <scope>NUCLEOTIDE SEQUENCE</scope>
    <source>
        <strain evidence="2 4">MAFF 305830</strain>
    </source>
</reference>
<reference evidence="2 4" key="1">
    <citation type="submission" date="2014-04" db="EMBL/GenBank/DDBJ databases">
        <authorList>
            <consortium name="DOE Joint Genome Institute"/>
            <person name="Kuo A."/>
            <person name="Zuccaro A."/>
            <person name="Kohler A."/>
            <person name="Nagy L.G."/>
            <person name="Floudas D."/>
            <person name="Copeland A."/>
            <person name="Barry K.W."/>
            <person name="Cichocki N."/>
            <person name="Veneault-Fourrey C."/>
            <person name="LaButti K."/>
            <person name="Lindquist E.A."/>
            <person name="Lipzen A."/>
            <person name="Lundell T."/>
            <person name="Morin E."/>
            <person name="Murat C."/>
            <person name="Sun H."/>
            <person name="Tunlid A."/>
            <person name="Henrissat B."/>
            <person name="Grigoriev I.V."/>
            <person name="Hibbett D.S."/>
            <person name="Martin F."/>
            <person name="Nordberg H.P."/>
            <person name="Cantor M.N."/>
            <person name="Hua S.X."/>
        </authorList>
    </citation>
    <scope>NUCLEOTIDE SEQUENCE [LARGE SCALE GENOMIC DNA]</scope>
    <source>
        <strain evidence="2 4">MAFF 305830</strain>
    </source>
</reference>
<feature type="compositionally biased region" description="Low complexity" evidence="1">
    <location>
        <begin position="97"/>
        <end position="125"/>
    </location>
</feature>
<feature type="region of interest" description="Disordered" evidence="1">
    <location>
        <begin position="97"/>
        <end position="130"/>
    </location>
</feature>
<evidence type="ECO:0000313" key="2">
    <source>
        <dbReference type="EMBL" id="KIM23035.1"/>
    </source>
</evidence>
<feature type="region of interest" description="Disordered" evidence="1">
    <location>
        <begin position="48"/>
        <end position="67"/>
    </location>
</feature>
<evidence type="ECO:0000313" key="3">
    <source>
        <dbReference type="EMBL" id="KIM30722.1"/>
    </source>
</evidence>
<feature type="region of interest" description="Disordered" evidence="1">
    <location>
        <begin position="157"/>
        <end position="238"/>
    </location>
</feature>
<feature type="compositionally biased region" description="Low complexity" evidence="1">
    <location>
        <begin position="160"/>
        <end position="180"/>
    </location>
</feature>
<dbReference type="HOGENOM" id="CLU_1166455_0_0_1"/>
<organism evidence="2 4">
    <name type="scientific">Serendipita vermifera MAFF 305830</name>
    <dbReference type="NCBI Taxonomy" id="933852"/>
    <lineage>
        <taxon>Eukaryota</taxon>
        <taxon>Fungi</taxon>
        <taxon>Dikarya</taxon>
        <taxon>Basidiomycota</taxon>
        <taxon>Agaricomycotina</taxon>
        <taxon>Agaricomycetes</taxon>
        <taxon>Sebacinales</taxon>
        <taxon>Serendipitaceae</taxon>
        <taxon>Serendipita</taxon>
    </lineage>
</organism>
<dbReference type="STRING" id="933852.A0A0C3AEF5"/>
<dbReference type="EMBL" id="KN824344">
    <property type="protein sequence ID" value="KIM23035.1"/>
    <property type="molecule type" value="Genomic_DNA"/>
</dbReference>
<proteinExistence type="predicted"/>
<name>A0A0C3AEF5_SERVB</name>
<dbReference type="OrthoDB" id="445357at2759"/>
<accession>A0A0C3AEF5</accession>
<protein>
    <recommendedName>
        <fullName evidence="5">SAP domain-containing protein</fullName>
    </recommendedName>
</protein>
<evidence type="ECO:0000256" key="1">
    <source>
        <dbReference type="SAM" id="MobiDB-lite"/>
    </source>
</evidence>
<feature type="compositionally biased region" description="Basic and acidic residues" evidence="1">
    <location>
        <begin position="212"/>
        <end position="238"/>
    </location>
</feature>
<feature type="compositionally biased region" description="Basic and acidic residues" evidence="1">
    <location>
        <begin position="183"/>
        <end position="193"/>
    </location>
</feature>
<dbReference type="AlphaFoldDB" id="A0A0C3AEF5"/>
<dbReference type="Proteomes" id="UP000054097">
    <property type="component" value="Unassembled WGS sequence"/>
</dbReference>
<keyword evidence="4" id="KW-1185">Reference proteome</keyword>
<evidence type="ECO:0008006" key="5">
    <source>
        <dbReference type="Google" id="ProtNLM"/>
    </source>
</evidence>
<sequence>MEAKLKGMKVAELRNVLVQAGVAFDSKLTKPALIKKIMETPAAVAAASAPDDGAGIDDDQPDLPPSINWDAAPKVTTTAPTAASSVQNQSIAAATLTKAPPSTPAIAATTSTQPQAAASPPKQATESAFKAADIAPVTAEDEIARRKARAAKWGTTFVDPTAAPAAKPTAKKAAAAAPAPIVDDEKRKSREARFGQSSAKPAATAAPVDDEETRKRKAREERFSMNKKPRLEGETSGQ</sequence>
<reference evidence="4" key="2">
    <citation type="submission" date="2015-01" db="EMBL/GenBank/DDBJ databases">
        <title>Evolutionary Origins and Diversification of the Mycorrhizal Mutualists.</title>
        <authorList>
            <consortium name="DOE Joint Genome Institute"/>
            <consortium name="Mycorrhizal Genomics Consortium"/>
            <person name="Kohler A."/>
            <person name="Kuo A."/>
            <person name="Nagy L.G."/>
            <person name="Floudas D."/>
            <person name="Copeland A."/>
            <person name="Barry K.W."/>
            <person name="Cichocki N."/>
            <person name="Veneault-Fourrey C."/>
            <person name="LaButti K."/>
            <person name="Lindquist E.A."/>
            <person name="Lipzen A."/>
            <person name="Lundell T."/>
            <person name="Morin E."/>
            <person name="Murat C."/>
            <person name="Riley R."/>
            <person name="Ohm R."/>
            <person name="Sun H."/>
            <person name="Tunlid A."/>
            <person name="Henrissat B."/>
            <person name="Grigoriev I.V."/>
            <person name="Hibbett D.S."/>
            <person name="Martin F."/>
        </authorList>
    </citation>
    <scope>NUCLEOTIDE SEQUENCE [LARGE SCALE GENOMIC DNA]</scope>
    <source>
        <strain evidence="4">MAFF 305830</strain>
    </source>
</reference>